<dbReference type="STRING" id="1220583.GOACH_07_01090"/>
<reference evidence="2 3" key="1">
    <citation type="submission" date="2012-12" db="EMBL/GenBank/DDBJ databases">
        <title>Whole genome shotgun sequence of Gordonia aichiensis NBRC 108223.</title>
        <authorList>
            <person name="Isaki-Nakamura S."/>
            <person name="Hosoyama A."/>
            <person name="Tsuchikane K."/>
            <person name="Ando Y."/>
            <person name="Baba S."/>
            <person name="Ohji S."/>
            <person name="Hamada M."/>
            <person name="Tamura T."/>
            <person name="Yamazoe A."/>
            <person name="Yamazaki S."/>
            <person name="Fujita N."/>
        </authorList>
    </citation>
    <scope>NUCLEOTIDE SEQUENCE [LARGE SCALE GENOMIC DNA]</scope>
    <source>
        <strain evidence="2 3">NBRC 108223</strain>
    </source>
</reference>
<protein>
    <recommendedName>
        <fullName evidence="1">Metallo-beta-lactamase domain-containing protein</fullName>
    </recommendedName>
</protein>
<dbReference type="GO" id="GO:0005737">
    <property type="term" value="C:cytoplasm"/>
    <property type="evidence" value="ECO:0007669"/>
    <property type="project" value="TreeGrafter"/>
</dbReference>
<evidence type="ECO:0000313" key="2">
    <source>
        <dbReference type="EMBL" id="GAC48825.1"/>
    </source>
</evidence>
<dbReference type="Proteomes" id="UP000010988">
    <property type="component" value="Unassembled WGS sequence"/>
</dbReference>
<evidence type="ECO:0000313" key="3">
    <source>
        <dbReference type="Proteomes" id="UP000010988"/>
    </source>
</evidence>
<dbReference type="PANTHER" id="PTHR15032">
    <property type="entry name" value="N-ACYL-PHOSPHATIDYLETHANOLAMINE-HYDROLYZING PHOSPHOLIPASE D"/>
    <property type="match status" value="1"/>
</dbReference>
<accession>L7KIW3</accession>
<dbReference type="SUPFAM" id="SSF56281">
    <property type="entry name" value="Metallo-hydrolase/oxidoreductase"/>
    <property type="match status" value="1"/>
</dbReference>
<name>L7KIW3_9ACTN</name>
<comment type="caution">
    <text evidence="2">The sequence shown here is derived from an EMBL/GenBank/DDBJ whole genome shotgun (WGS) entry which is preliminary data.</text>
</comment>
<dbReference type="InterPro" id="IPR036866">
    <property type="entry name" value="RibonucZ/Hydroxyglut_hydro"/>
</dbReference>
<gene>
    <name evidence="2" type="ORF">GOACH_07_01090</name>
</gene>
<dbReference type="eggNOG" id="COG2220">
    <property type="taxonomic scope" value="Bacteria"/>
</dbReference>
<dbReference type="InterPro" id="IPR001279">
    <property type="entry name" value="Metallo-B-lactamas"/>
</dbReference>
<dbReference type="Gene3D" id="3.60.15.10">
    <property type="entry name" value="Ribonuclease Z/Hydroxyacylglutathione hydrolase-like"/>
    <property type="match status" value="1"/>
</dbReference>
<dbReference type="PANTHER" id="PTHR15032:SF4">
    <property type="entry name" value="N-ACYL-PHOSPHATIDYLETHANOLAMINE-HYDROLYZING PHOSPHOLIPASE D"/>
    <property type="match status" value="1"/>
</dbReference>
<dbReference type="AlphaFoldDB" id="L7KIW3"/>
<dbReference type="Pfam" id="PF12706">
    <property type="entry name" value="Lactamase_B_2"/>
    <property type="match status" value="1"/>
</dbReference>
<sequence length="402" mass="42902">MEFPPDAECPSSHHSALYGAPLMIGRLAEAGVRVADSATGALSAAGLPAARALGADRDAIRPYVESSEYLVDGAFANPEPSAFGVGPDFQVALDMARGPGRPKRPVLVTVPRFDAAPGRLTVTWLGHASALVELDGTRILTDPVFSQRCSPWQQVGPARLHPCPVTVADLPPIDVVLLSHDHYDHLDMDTVVALADASPAAVFVAPVGVAAHLVGWGIAADRIRQADIWQSVSVSCGPSATAIDFFCGPARHFSGRGLTRNLTQWASWAVVGPEHRFFFSGDTGYSERFEELGARHGPFDLTLIAVGAYDTAWPEVHVDPAEAVAVHRMVSGHAGADSVFVPIHWATFSLARHSWADPITRLLPAAERHNTSVVVPQPGGTIDVVKRDGTGLRTPDWWERSA</sequence>
<organism evidence="2 3">
    <name type="scientific">Gordonia aichiensis NBRC 108223</name>
    <dbReference type="NCBI Taxonomy" id="1220583"/>
    <lineage>
        <taxon>Bacteria</taxon>
        <taxon>Bacillati</taxon>
        <taxon>Actinomycetota</taxon>
        <taxon>Actinomycetes</taxon>
        <taxon>Mycobacteriales</taxon>
        <taxon>Gordoniaceae</taxon>
        <taxon>Gordonia</taxon>
    </lineage>
</organism>
<evidence type="ECO:0000259" key="1">
    <source>
        <dbReference type="Pfam" id="PF12706"/>
    </source>
</evidence>
<dbReference type="EMBL" id="BANR01000007">
    <property type="protein sequence ID" value="GAC48825.1"/>
    <property type="molecule type" value="Genomic_DNA"/>
</dbReference>
<keyword evidence="3" id="KW-1185">Reference proteome</keyword>
<proteinExistence type="predicted"/>
<feature type="domain" description="Metallo-beta-lactamase" evidence="1">
    <location>
        <begin position="137"/>
        <end position="345"/>
    </location>
</feature>